<feature type="compositionally biased region" description="Basic and acidic residues" evidence="2">
    <location>
        <begin position="984"/>
        <end position="993"/>
    </location>
</feature>
<dbReference type="InterPro" id="IPR051320">
    <property type="entry name" value="Viral_Replic_Matur_Polypro"/>
</dbReference>
<dbReference type="Gene3D" id="3.30.420.10">
    <property type="entry name" value="Ribonuclease H-like superfamily/Ribonuclease H"/>
    <property type="match status" value="1"/>
</dbReference>
<accession>A0A9W7CTC6</accession>
<feature type="compositionally biased region" description="Polar residues" evidence="2">
    <location>
        <begin position="971"/>
        <end position="981"/>
    </location>
</feature>
<feature type="region of interest" description="Disordered" evidence="2">
    <location>
        <begin position="562"/>
        <end position="595"/>
    </location>
</feature>
<dbReference type="OrthoDB" id="9950135at2759"/>
<reference evidence="4" key="1">
    <citation type="submission" date="2023-04" db="EMBL/GenBank/DDBJ databases">
        <title>Phytophthora fragariaefolia NBRC 109709.</title>
        <authorList>
            <person name="Ichikawa N."/>
            <person name="Sato H."/>
            <person name="Tonouchi N."/>
        </authorList>
    </citation>
    <scope>NUCLEOTIDE SEQUENCE</scope>
    <source>
        <strain evidence="4">NBRC 109709</strain>
    </source>
</reference>
<dbReference type="Proteomes" id="UP001165121">
    <property type="component" value="Unassembled WGS sequence"/>
</dbReference>
<feature type="compositionally biased region" description="Low complexity" evidence="2">
    <location>
        <begin position="82"/>
        <end position="94"/>
    </location>
</feature>
<organism evidence="4 5">
    <name type="scientific">Phytophthora fragariaefolia</name>
    <dbReference type="NCBI Taxonomy" id="1490495"/>
    <lineage>
        <taxon>Eukaryota</taxon>
        <taxon>Sar</taxon>
        <taxon>Stramenopiles</taxon>
        <taxon>Oomycota</taxon>
        <taxon>Peronosporomycetes</taxon>
        <taxon>Peronosporales</taxon>
        <taxon>Peronosporaceae</taxon>
        <taxon>Phytophthora</taxon>
    </lineage>
</organism>
<feature type="domain" description="Peptidase A2" evidence="3">
    <location>
        <begin position="648"/>
        <end position="663"/>
    </location>
</feature>
<evidence type="ECO:0000313" key="4">
    <source>
        <dbReference type="EMBL" id="GMF42340.1"/>
    </source>
</evidence>
<dbReference type="InterPro" id="IPR001995">
    <property type="entry name" value="Peptidase_A2_cat"/>
</dbReference>
<dbReference type="InterPro" id="IPR041577">
    <property type="entry name" value="RT_RNaseH_2"/>
</dbReference>
<sequence length="1378" mass="148170">MPTAITTFLEELGALQLAVPTPPVASGPSGVSELAPPASSGPLGGAAATSGTSTSLSVDSDTSDDSGPVIPSSLHKDKGKQPAKSPSKPQSKSLPPKKKQRLGRPSVDLKTRKTTKQAASGVAGGSGPSQSVLPSPPTTTASTSSAPVSGIAASVDSDVLSFASIPSGSDPPFSPIPRTPASPVSSTASTVSLSSTPGSPSGVTPGTEASVPVEIDDDGGSGSDGATSAASVALGGVLSSPVVSQPRRDGCPTRAASTDAGLRSMTAVENEAAPDTLVLGLAALSNTPAATQASVTGSTFTLDPAESAAVVTAASAAVVTSASTHRRVANTHGLDSSGSCGDHPDPSTSLGSARPDSGYGNPVHGAWDSVYGFRLLDLANPLMEPAFTAPGAPEAWCEILNARIPPPIASDRVTECSIAGIQDFADWEDSLHPWQRLRVRLPESPCTFGTDDYMPDKPKTCVGASRTAAVKTWRIDRQMDLNRETITLTRTTLTSMIVTSRPPTTMNAELRQSGRTAGLRTAAVAETSRAEGSTATATAKALTDVVVSMDRVQHAGELTVPPTTVSNVERNGSFGGGESDERKTEEWNSGGSEGLVSSVTQTTWHDYQPGNVIKPLSGERLGWWSAQKFDKRVRMRALGQGAMNDARTRILLDTGANVSVISERFAKQLRLREVRAHGRCMEIQGFTKGTMATAKRALAKVTMGWNQVYEYELWVMDHGAGVDVVLGTDFMIPAGVRLDLFHATARLPDEIEIPLIKTQRMTDTRKEGPHVPDGPTEVLTIPGNESRDYRPMRQPPTNETHELWVRRTKELIPKLWSLDEAVHGDYARELAFLPDLTEAASTTLDHTEPHDRHPFLSVEQQDRVVKVLKSHEQIMISSGNALPPPAYGVVCDIDVQEHPPIKQKARRIPLRHLKQLIMASNAVWIKKCPDDLPMIYQRMIDNALWEFLQPRGGWSAFAERVRTAEAADTTVGGSPTDTVTHSRTRFEADRESSDLPDSIPAVVNDPRGDKFASGEADQSLLVPVFKRRSFVDDICFGGESFDSCLETLDRLLSRFEECLISVSFTKSMFVQPTVDFLSHAVSREGLRADAKKLKAIIELSFPKTKKGVQAFLGALNYYSRFIQGFAVYGAALYQVCEEDFGAGGDLSTAKRSFTALQAKVADAPILRHFDRAKEVHVMLFANDWALSTTLTQKHDGVMHPVRFCGRVLKYNEVNYHPAEKEVLALLLLLKTCYTQLAGHEALQRVTPPSKRTPMVRMDPALLYARLQNDHRGFVLSFDGSAKTPKHGGYGSCAWNLWRLPDWKIEIAASAYRESTTVNQAEYMGMNEGLRAAQAYGVTDLVVVGDSRLAIQQSLGVIACLKESLLTPLSIHRELVARF</sequence>
<dbReference type="InterPro" id="IPR043502">
    <property type="entry name" value="DNA/RNA_pol_sf"/>
</dbReference>
<dbReference type="InterPro" id="IPR043128">
    <property type="entry name" value="Rev_trsase/Diguanyl_cyclase"/>
</dbReference>
<feature type="region of interest" description="Disordered" evidence="2">
    <location>
        <begin position="328"/>
        <end position="357"/>
    </location>
</feature>
<feature type="region of interest" description="Disordered" evidence="2">
    <location>
        <begin position="20"/>
        <end position="148"/>
    </location>
</feature>
<gene>
    <name evidence="4" type="ORF">Pfra01_001380500</name>
</gene>
<dbReference type="PANTHER" id="PTHR33064">
    <property type="entry name" value="POL PROTEIN"/>
    <property type="match status" value="1"/>
</dbReference>
<feature type="region of interest" description="Disordered" evidence="2">
    <location>
        <begin position="966"/>
        <end position="999"/>
    </location>
</feature>
<dbReference type="Gene3D" id="2.40.70.10">
    <property type="entry name" value="Acid Proteases"/>
    <property type="match status" value="1"/>
</dbReference>
<dbReference type="PROSITE" id="PS50175">
    <property type="entry name" value="ASP_PROT_RETROV"/>
    <property type="match status" value="1"/>
</dbReference>
<keyword evidence="1" id="KW-0378">Hydrolase</keyword>
<dbReference type="InterPro" id="IPR021109">
    <property type="entry name" value="Peptidase_aspartic_dom_sf"/>
</dbReference>
<dbReference type="PANTHER" id="PTHR33064:SF37">
    <property type="entry name" value="RIBONUCLEASE H"/>
    <property type="match status" value="1"/>
</dbReference>
<feature type="compositionally biased region" description="Low complexity" evidence="2">
    <location>
        <begin position="34"/>
        <end position="60"/>
    </location>
</feature>
<evidence type="ECO:0000259" key="3">
    <source>
        <dbReference type="PROSITE" id="PS50175"/>
    </source>
</evidence>
<dbReference type="SUPFAM" id="SSF53098">
    <property type="entry name" value="Ribonuclease H-like"/>
    <property type="match status" value="1"/>
</dbReference>
<dbReference type="Pfam" id="PF17919">
    <property type="entry name" value="RT_RNaseH_2"/>
    <property type="match status" value="1"/>
</dbReference>
<protein>
    <submittedName>
        <fullName evidence="4">Unnamed protein product</fullName>
    </submittedName>
</protein>
<comment type="caution">
    <text evidence="4">The sequence shown here is derived from an EMBL/GenBank/DDBJ whole genome shotgun (WGS) entry which is preliminary data.</text>
</comment>
<dbReference type="GO" id="GO:0006508">
    <property type="term" value="P:proteolysis"/>
    <property type="evidence" value="ECO:0007669"/>
    <property type="project" value="InterPro"/>
</dbReference>
<dbReference type="InterPro" id="IPR012337">
    <property type="entry name" value="RNaseH-like_sf"/>
</dbReference>
<dbReference type="Pfam" id="PF13650">
    <property type="entry name" value="Asp_protease_2"/>
    <property type="match status" value="1"/>
</dbReference>
<dbReference type="GO" id="GO:0003676">
    <property type="term" value="F:nucleic acid binding"/>
    <property type="evidence" value="ECO:0007669"/>
    <property type="project" value="InterPro"/>
</dbReference>
<feature type="region of interest" description="Disordered" evidence="2">
    <location>
        <begin position="762"/>
        <end position="797"/>
    </location>
</feature>
<feature type="compositionally biased region" description="Low complexity" evidence="2">
    <location>
        <begin position="181"/>
        <end position="207"/>
    </location>
</feature>
<evidence type="ECO:0000256" key="1">
    <source>
        <dbReference type="ARBA" id="ARBA00022801"/>
    </source>
</evidence>
<proteinExistence type="predicted"/>
<dbReference type="EMBL" id="BSXT01001427">
    <property type="protein sequence ID" value="GMF42340.1"/>
    <property type="molecule type" value="Genomic_DNA"/>
</dbReference>
<feature type="compositionally biased region" description="Low complexity" evidence="2">
    <location>
        <begin position="128"/>
        <end position="147"/>
    </location>
</feature>
<dbReference type="SUPFAM" id="SSF50630">
    <property type="entry name" value="Acid proteases"/>
    <property type="match status" value="1"/>
</dbReference>
<evidence type="ECO:0000313" key="5">
    <source>
        <dbReference type="Proteomes" id="UP001165121"/>
    </source>
</evidence>
<dbReference type="SUPFAM" id="SSF56672">
    <property type="entry name" value="DNA/RNA polymerases"/>
    <property type="match status" value="1"/>
</dbReference>
<keyword evidence="5" id="KW-1185">Reference proteome</keyword>
<evidence type="ECO:0000256" key="2">
    <source>
        <dbReference type="SAM" id="MobiDB-lite"/>
    </source>
</evidence>
<name>A0A9W7CTC6_9STRA</name>
<dbReference type="Gene3D" id="3.30.70.270">
    <property type="match status" value="2"/>
</dbReference>
<feature type="region of interest" description="Disordered" evidence="2">
    <location>
        <begin position="162"/>
        <end position="228"/>
    </location>
</feature>
<dbReference type="InterPro" id="IPR036397">
    <property type="entry name" value="RNaseH_sf"/>
</dbReference>
<dbReference type="GO" id="GO:0004190">
    <property type="term" value="F:aspartic-type endopeptidase activity"/>
    <property type="evidence" value="ECO:0007669"/>
    <property type="project" value="InterPro"/>
</dbReference>
<dbReference type="CDD" id="cd00303">
    <property type="entry name" value="retropepsin_like"/>
    <property type="match status" value="1"/>
</dbReference>